<dbReference type="Gene3D" id="1.10.10.10">
    <property type="entry name" value="Winged helix-like DNA-binding domain superfamily/Winged helix DNA-binding domain"/>
    <property type="match status" value="1"/>
</dbReference>
<comment type="caution">
    <text evidence="8">The sequence shown here is derived from an EMBL/GenBank/DDBJ whole genome shotgun (WGS) entry which is preliminary data.</text>
</comment>
<dbReference type="Gene3D" id="1.10.1740.10">
    <property type="match status" value="1"/>
</dbReference>
<dbReference type="PANTHER" id="PTHR43133">
    <property type="entry name" value="RNA POLYMERASE ECF-TYPE SIGMA FACTO"/>
    <property type="match status" value="1"/>
</dbReference>
<gene>
    <name evidence="8" type="ORF">GBK04_17115</name>
</gene>
<sequence>MVDDATLIRRIQAGDRHAFQWLIKSHERLVYGVVWKIVRNQADAEDISQEVFLKVHEKLGTFHHESRLSTWIAKIAYNQALSHLRKRDILQHSVDVEDEAFRERITGEGTLPTESLENKELKRIVHDAIEQLPLPYRTLIDLFHIQEMSYAEIVEISGFPEGTVKSYLFRGRKLLKDAIRSHKHLID</sequence>
<dbReference type="InterPro" id="IPR014284">
    <property type="entry name" value="RNA_pol_sigma-70_dom"/>
</dbReference>
<evidence type="ECO:0000313" key="8">
    <source>
        <dbReference type="EMBL" id="MPR35026.1"/>
    </source>
</evidence>
<evidence type="ECO:0000313" key="9">
    <source>
        <dbReference type="Proteomes" id="UP000479293"/>
    </source>
</evidence>
<dbReference type="Pfam" id="PF04542">
    <property type="entry name" value="Sigma70_r2"/>
    <property type="match status" value="1"/>
</dbReference>
<dbReference type="InterPro" id="IPR013325">
    <property type="entry name" value="RNA_pol_sigma_r2"/>
</dbReference>
<dbReference type="PANTHER" id="PTHR43133:SF8">
    <property type="entry name" value="RNA POLYMERASE SIGMA FACTOR HI_1459-RELATED"/>
    <property type="match status" value="1"/>
</dbReference>
<dbReference type="CDD" id="cd06171">
    <property type="entry name" value="Sigma70_r4"/>
    <property type="match status" value="1"/>
</dbReference>
<dbReference type="InterPro" id="IPR036388">
    <property type="entry name" value="WH-like_DNA-bd_sf"/>
</dbReference>
<dbReference type="GO" id="GO:0003677">
    <property type="term" value="F:DNA binding"/>
    <property type="evidence" value="ECO:0007669"/>
    <property type="project" value="UniProtKB-KW"/>
</dbReference>
<dbReference type="GO" id="GO:0006352">
    <property type="term" value="P:DNA-templated transcription initiation"/>
    <property type="evidence" value="ECO:0007669"/>
    <property type="project" value="InterPro"/>
</dbReference>
<keyword evidence="9" id="KW-1185">Reference proteome</keyword>
<dbReference type="Proteomes" id="UP000479293">
    <property type="component" value="Unassembled WGS sequence"/>
</dbReference>
<organism evidence="8 9">
    <name type="scientific">Salmonirosea aquatica</name>
    <dbReference type="NCBI Taxonomy" id="2654236"/>
    <lineage>
        <taxon>Bacteria</taxon>
        <taxon>Pseudomonadati</taxon>
        <taxon>Bacteroidota</taxon>
        <taxon>Cytophagia</taxon>
        <taxon>Cytophagales</taxon>
        <taxon>Spirosomataceae</taxon>
        <taxon>Salmonirosea</taxon>
    </lineage>
</organism>
<evidence type="ECO:0000256" key="5">
    <source>
        <dbReference type="ARBA" id="ARBA00023163"/>
    </source>
</evidence>
<evidence type="ECO:0000256" key="4">
    <source>
        <dbReference type="ARBA" id="ARBA00023125"/>
    </source>
</evidence>
<keyword evidence="2" id="KW-0805">Transcription regulation</keyword>
<accession>A0A7C9F769</accession>
<dbReference type="InterPro" id="IPR039425">
    <property type="entry name" value="RNA_pol_sigma-70-like"/>
</dbReference>
<dbReference type="SUPFAM" id="SSF88659">
    <property type="entry name" value="Sigma3 and sigma4 domains of RNA polymerase sigma factors"/>
    <property type="match status" value="1"/>
</dbReference>
<evidence type="ECO:0000259" key="6">
    <source>
        <dbReference type="Pfam" id="PF04542"/>
    </source>
</evidence>
<keyword evidence="5" id="KW-0804">Transcription</keyword>
<comment type="similarity">
    <text evidence="1">Belongs to the sigma-70 factor family. ECF subfamily.</text>
</comment>
<dbReference type="InterPro" id="IPR013324">
    <property type="entry name" value="RNA_pol_sigma_r3/r4-like"/>
</dbReference>
<evidence type="ECO:0000256" key="3">
    <source>
        <dbReference type="ARBA" id="ARBA00023082"/>
    </source>
</evidence>
<keyword evidence="4" id="KW-0238">DNA-binding</keyword>
<dbReference type="Pfam" id="PF08281">
    <property type="entry name" value="Sigma70_r4_2"/>
    <property type="match status" value="1"/>
</dbReference>
<dbReference type="AlphaFoldDB" id="A0A7C9F769"/>
<keyword evidence="3" id="KW-0731">Sigma factor</keyword>
<dbReference type="RefSeq" id="WP_152761730.1">
    <property type="nucleotide sequence ID" value="NZ_WHLY01000002.1"/>
</dbReference>
<dbReference type="EMBL" id="WHLY01000002">
    <property type="protein sequence ID" value="MPR35026.1"/>
    <property type="molecule type" value="Genomic_DNA"/>
</dbReference>
<dbReference type="InterPro" id="IPR007627">
    <property type="entry name" value="RNA_pol_sigma70_r2"/>
</dbReference>
<protein>
    <submittedName>
        <fullName evidence="8">Sigma-70 family RNA polymerase sigma factor</fullName>
    </submittedName>
</protein>
<name>A0A7C9F769_9BACT</name>
<feature type="domain" description="RNA polymerase sigma-70 region 2" evidence="6">
    <location>
        <begin position="22"/>
        <end position="88"/>
    </location>
</feature>
<evidence type="ECO:0000256" key="1">
    <source>
        <dbReference type="ARBA" id="ARBA00010641"/>
    </source>
</evidence>
<dbReference type="SUPFAM" id="SSF88946">
    <property type="entry name" value="Sigma2 domain of RNA polymerase sigma factors"/>
    <property type="match status" value="1"/>
</dbReference>
<dbReference type="NCBIfam" id="TIGR02937">
    <property type="entry name" value="sigma70-ECF"/>
    <property type="match status" value="1"/>
</dbReference>
<feature type="domain" description="RNA polymerase sigma factor 70 region 4 type 2" evidence="7">
    <location>
        <begin position="123"/>
        <end position="175"/>
    </location>
</feature>
<dbReference type="GO" id="GO:0016987">
    <property type="term" value="F:sigma factor activity"/>
    <property type="evidence" value="ECO:0007669"/>
    <property type="project" value="UniProtKB-KW"/>
</dbReference>
<reference evidence="8 9" key="1">
    <citation type="submission" date="2019-10" db="EMBL/GenBank/DDBJ databases">
        <title>Draft Genome Sequence of Cytophagaceae sp. SJW1-29.</title>
        <authorList>
            <person name="Choi A."/>
        </authorList>
    </citation>
    <scope>NUCLEOTIDE SEQUENCE [LARGE SCALE GENOMIC DNA]</scope>
    <source>
        <strain evidence="8 9">SJW1-29</strain>
    </source>
</reference>
<evidence type="ECO:0000256" key="2">
    <source>
        <dbReference type="ARBA" id="ARBA00023015"/>
    </source>
</evidence>
<dbReference type="InterPro" id="IPR013249">
    <property type="entry name" value="RNA_pol_sigma70_r4_t2"/>
</dbReference>
<proteinExistence type="inferred from homology"/>
<evidence type="ECO:0000259" key="7">
    <source>
        <dbReference type="Pfam" id="PF08281"/>
    </source>
</evidence>